<evidence type="ECO:0000313" key="8">
    <source>
        <dbReference type="Proteomes" id="UP000002762"/>
    </source>
</evidence>
<dbReference type="FunFam" id="2.130.10.10:FF:000929">
    <property type="entry name" value="Ribosomal assembly complex component Ipi3"/>
    <property type="match status" value="1"/>
</dbReference>
<evidence type="ECO:0000256" key="3">
    <source>
        <dbReference type="ARBA" id="ARBA00022574"/>
    </source>
</evidence>
<reference evidence="7 8" key="1">
    <citation type="journal article" date="2012" name="Sci. Rep.">
        <title>Genomic perspectives on the evolution of fungal entomopathogenicity in Beauveria bassiana.</title>
        <authorList>
            <person name="Xiao G."/>
            <person name="Ying S.H."/>
            <person name="Zheng P."/>
            <person name="Wang Z.L."/>
            <person name="Zhang S."/>
            <person name="Xie X.Q."/>
            <person name="Shang Y."/>
            <person name="St Leger R.J."/>
            <person name="Zhao G.P."/>
            <person name="Wang C."/>
            <person name="Feng M.G."/>
        </authorList>
    </citation>
    <scope>NUCLEOTIDE SEQUENCE [LARGE SCALE GENOMIC DNA]</scope>
    <source>
        <strain evidence="7 8">ARSEF 2860</strain>
    </source>
</reference>
<dbReference type="GO" id="GO:0006364">
    <property type="term" value="P:rRNA processing"/>
    <property type="evidence" value="ECO:0007669"/>
    <property type="project" value="UniProtKB-UniRule"/>
</dbReference>
<dbReference type="AlphaFoldDB" id="J4UR18"/>
<dbReference type="STRING" id="655819.J4UR18"/>
<keyword evidence="4" id="KW-0677">Repeat</keyword>
<dbReference type="SUPFAM" id="SSF50978">
    <property type="entry name" value="WD40 repeat-like"/>
    <property type="match status" value="1"/>
</dbReference>
<dbReference type="GeneID" id="19885800"/>
<dbReference type="PANTHER" id="PTHR18763">
    <property type="entry name" value="WD-REPEAT PROTEIN 18"/>
    <property type="match status" value="1"/>
</dbReference>
<evidence type="ECO:0000256" key="2">
    <source>
        <dbReference type="ARBA" id="ARBA00010143"/>
    </source>
</evidence>
<dbReference type="HOGENOM" id="CLU_025946_0_0_1"/>
<sequence>MLTEELVSAVCGPPIAANTAVPKDVGIYIHTVAPAWRLKASFKKSSVGPNCLAVSANHVFAAQDQKAHVHVYSRQRGTQETLVSFQERIRSVALTGNVLLLGTAEGRLLLWETSTGRLITTPPCHVQAISCLATTDSHVLTASDDSNINVWSLARLLEYGADPGFEPDLTLSNHRGAITSLVVAPGDNAETSLCVSSSKDKTCIIWNYQTGQVLRTLLFPSIPLCATLDPCARALVVAAEDGSIFLVEFFGDKPLLGSRSAELSSIVVQVDSPLGVADADAGPATCLALNYNGTTLITGHTKGKILKWNLTDNSHPAELANLNASVTNLAFVPLLASQQSHQTPTVVKPNQSQRQYTLSAQISGKSEATRFSEMMNTPGFSDDTITRALQAFATPAAVSDTPTLAYPVGVAGGWATQARIIRISRKLAVRRRARLQPLQAVRFEPVFKRARQ</sequence>
<comment type="subcellular location">
    <subcellularLocation>
        <location evidence="6">Nucleus</location>
    </subcellularLocation>
</comment>
<name>J4UR18_BEAB2</name>
<dbReference type="InParanoid" id="J4UR18"/>
<evidence type="ECO:0000256" key="5">
    <source>
        <dbReference type="PROSITE-ProRule" id="PRU00221"/>
    </source>
</evidence>
<organism evidence="7 8">
    <name type="scientific">Beauveria bassiana (strain ARSEF 2860)</name>
    <name type="common">White muscardine disease fungus</name>
    <name type="synonym">Tritirachium shiotae</name>
    <dbReference type="NCBI Taxonomy" id="655819"/>
    <lineage>
        <taxon>Eukaryota</taxon>
        <taxon>Fungi</taxon>
        <taxon>Dikarya</taxon>
        <taxon>Ascomycota</taxon>
        <taxon>Pezizomycotina</taxon>
        <taxon>Sordariomycetes</taxon>
        <taxon>Hypocreomycetidae</taxon>
        <taxon>Hypocreales</taxon>
        <taxon>Cordycipitaceae</taxon>
        <taxon>Beauveria</taxon>
    </lineage>
</organism>
<evidence type="ECO:0000256" key="4">
    <source>
        <dbReference type="ARBA" id="ARBA00022737"/>
    </source>
</evidence>
<dbReference type="SMART" id="SM00320">
    <property type="entry name" value="WD40"/>
    <property type="match status" value="6"/>
</dbReference>
<keyword evidence="3 5" id="KW-0853">WD repeat</keyword>
<evidence type="ECO:0000256" key="6">
    <source>
        <dbReference type="RuleBase" id="RU369067"/>
    </source>
</evidence>
<evidence type="ECO:0000256" key="1">
    <source>
        <dbReference type="ARBA" id="ARBA00002355"/>
    </source>
</evidence>
<dbReference type="PROSITE" id="PS50082">
    <property type="entry name" value="WD_REPEATS_2"/>
    <property type="match status" value="1"/>
</dbReference>
<dbReference type="GO" id="GO:0120330">
    <property type="term" value="C:rixosome complex"/>
    <property type="evidence" value="ECO:0007669"/>
    <property type="project" value="UniProtKB-UniRule"/>
</dbReference>
<dbReference type="InterPro" id="IPR045227">
    <property type="entry name" value="WDR18/Ipi3/RID3"/>
</dbReference>
<dbReference type="GO" id="GO:0005656">
    <property type="term" value="C:nuclear pre-replicative complex"/>
    <property type="evidence" value="ECO:0007669"/>
    <property type="project" value="TreeGrafter"/>
</dbReference>
<keyword evidence="6" id="KW-0539">Nucleus</keyword>
<dbReference type="InterPro" id="IPR001680">
    <property type="entry name" value="WD40_rpt"/>
</dbReference>
<accession>J4UR18</accession>
<feature type="repeat" description="WD" evidence="5">
    <location>
        <begin position="171"/>
        <end position="216"/>
    </location>
</feature>
<proteinExistence type="inferred from homology"/>
<comment type="similarity">
    <text evidence="2 6">Belongs to the WD repeat IPI3/WDR18 family.</text>
</comment>
<dbReference type="EMBL" id="JH725155">
    <property type="protein sequence ID" value="EJP67892.1"/>
    <property type="molecule type" value="Genomic_DNA"/>
</dbReference>
<comment type="subunit">
    <text evidence="6">Component of the RIX1 complex, composed of IPI1, RIX1/IPI2 and IPI3 in a 1:2:2 stoichiometry. The complex interacts (via RIX1) with MDN1 (via its hexameric AAA ATPase ring) and the pre-60S ribosome particles.</text>
</comment>
<comment type="function">
    <text evidence="1 6">Component of the RIX1 complex required for processing of ITS2 sequences from 35S pre-rRNA.</text>
</comment>
<dbReference type="GO" id="GO:0006261">
    <property type="term" value="P:DNA-templated DNA replication"/>
    <property type="evidence" value="ECO:0007669"/>
    <property type="project" value="TreeGrafter"/>
</dbReference>
<dbReference type="Gene3D" id="2.130.10.10">
    <property type="entry name" value="YVTN repeat-like/Quinoprotein amine dehydrogenase"/>
    <property type="match status" value="2"/>
</dbReference>
<dbReference type="FunCoup" id="J4UR18">
    <property type="interactions" value="409"/>
</dbReference>
<dbReference type="InterPro" id="IPR015943">
    <property type="entry name" value="WD40/YVTN_repeat-like_dom_sf"/>
</dbReference>
<dbReference type="Proteomes" id="UP000002762">
    <property type="component" value="Unassembled WGS sequence"/>
</dbReference>
<evidence type="ECO:0000313" key="7">
    <source>
        <dbReference type="EMBL" id="EJP67892.1"/>
    </source>
</evidence>
<dbReference type="RefSeq" id="XP_008596107.1">
    <property type="nucleotide sequence ID" value="XM_008597885.1"/>
</dbReference>
<dbReference type="Pfam" id="PF00400">
    <property type="entry name" value="WD40"/>
    <property type="match status" value="2"/>
</dbReference>
<gene>
    <name evidence="7" type="ORF">BBA_02788</name>
</gene>
<dbReference type="InterPro" id="IPR036322">
    <property type="entry name" value="WD40_repeat_dom_sf"/>
</dbReference>
<protein>
    <recommendedName>
        <fullName evidence="6">Pre-rRNA-processing protein IPI3</fullName>
    </recommendedName>
</protein>
<keyword evidence="8" id="KW-1185">Reference proteome</keyword>
<keyword evidence="6" id="KW-0698">rRNA processing</keyword>
<dbReference type="PANTHER" id="PTHR18763:SF0">
    <property type="entry name" value="WD REPEAT-CONTAINING PROTEIN 18"/>
    <property type="match status" value="1"/>
</dbReference>
<dbReference type="OrthoDB" id="756370at2759"/>